<protein>
    <submittedName>
        <fullName evidence="5">Lysosomal-associated transmembrane protein 4B</fullName>
    </submittedName>
</protein>
<evidence type="ECO:0000256" key="2">
    <source>
        <dbReference type="SAM" id="Phobius"/>
    </source>
</evidence>
<reference evidence="5" key="2">
    <citation type="submission" date="2019-09" db="UniProtKB">
        <authorList>
            <consortium name="WormBaseParasite"/>
        </authorList>
    </citation>
    <scope>IDENTIFICATION</scope>
</reference>
<feature type="compositionally biased region" description="Basic and acidic residues" evidence="1">
    <location>
        <begin position="187"/>
        <end position="199"/>
    </location>
</feature>
<feature type="transmembrane region" description="Helical" evidence="2">
    <location>
        <begin position="61"/>
        <end position="82"/>
    </location>
</feature>
<keyword evidence="2" id="KW-1133">Transmembrane helix</keyword>
<evidence type="ECO:0000313" key="3">
    <source>
        <dbReference type="EMBL" id="VDO21060.1"/>
    </source>
</evidence>
<dbReference type="WBParaSite" id="HPBE_0000174201-mRNA-1">
    <property type="protein sequence ID" value="HPBE_0000174201-mRNA-1"/>
    <property type="gene ID" value="HPBE_0000174201"/>
</dbReference>
<feature type="compositionally biased region" description="Low complexity" evidence="1">
    <location>
        <begin position="203"/>
        <end position="217"/>
    </location>
</feature>
<dbReference type="AlphaFoldDB" id="A0A183F6F0"/>
<feature type="region of interest" description="Disordered" evidence="1">
    <location>
        <begin position="129"/>
        <end position="156"/>
    </location>
</feature>
<name>A0A183F6F0_HELPZ</name>
<accession>A0A3P7TGC2</accession>
<gene>
    <name evidence="3" type="ORF">HPBE_LOCUS1743</name>
</gene>
<keyword evidence="2" id="KW-0812">Transmembrane</keyword>
<organism evidence="4 5">
    <name type="scientific">Heligmosomoides polygyrus</name>
    <name type="common">Parasitic roundworm</name>
    <dbReference type="NCBI Taxonomy" id="6339"/>
    <lineage>
        <taxon>Eukaryota</taxon>
        <taxon>Metazoa</taxon>
        <taxon>Ecdysozoa</taxon>
        <taxon>Nematoda</taxon>
        <taxon>Chromadorea</taxon>
        <taxon>Rhabditida</taxon>
        <taxon>Rhabditina</taxon>
        <taxon>Rhabditomorpha</taxon>
        <taxon>Strongyloidea</taxon>
        <taxon>Heligmosomidae</taxon>
        <taxon>Heligmosomoides</taxon>
    </lineage>
</organism>
<feature type="region of interest" description="Disordered" evidence="1">
    <location>
        <begin position="175"/>
        <end position="248"/>
    </location>
</feature>
<dbReference type="EMBL" id="UZAH01002123">
    <property type="protein sequence ID" value="VDO21060.1"/>
    <property type="molecule type" value="Genomic_DNA"/>
</dbReference>
<proteinExistence type="predicted"/>
<keyword evidence="2" id="KW-0472">Membrane</keyword>
<evidence type="ECO:0000256" key="1">
    <source>
        <dbReference type="SAM" id="MobiDB-lite"/>
    </source>
</evidence>
<keyword evidence="4" id="KW-1185">Reference proteome</keyword>
<evidence type="ECO:0000313" key="4">
    <source>
        <dbReference type="Proteomes" id="UP000050761"/>
    </source>
</evidence>
<reference evidence="3 4" key="1">
    <citation type="submission" date="2018-11" db="EMBL/GenBank/DDBJ databases">
        <authorList>
            <consortium name="Pathogen Informatics"/>
        </authorList>
    </citation>
    <scope>NUCLEOTIDE SEQUENCE [LARGE SCALE GENOMIC DNA]</scope>
</reference>
<feature type="compositionally biased region" description="Low complexity" evidence="1">
    <location>
        <begin position="129"/>
        <end position="142"/>
    </location>
</feature>
<sequence>MVYFIVVSAFYYKDCSEGLLKRAPCKECWPNATTADYSFVTTNVTIFDYDNRDTTSGTSSVFTFVGIALDLLLVFILVRAVYLKVIANRTPSGSSRYGPVTFEVTDNPTSSSASDSETMLHSGDRLRSYFSSSTSESGTMLSRGRQPLSGPSDTPQMTQFYYVREAAMLNTLHIIPNIPLNPPPSRVRGDDSSSEDKTQWQHSSSSESVTNVSGNGVDVDRSSEGATTAADEEQTLSSVTHSDTSELE</sequence>
<dbReference type="Proteomes" id="UP000050761">
    <property type="component" value="Unassembled WGS sequence"/>
</dbReference>
<evidence type="ECO:0000313" key="5">
    <source>
        <dbReference type="WBParaSite" id="HPBE_0000174201-mRNA-1"/>
    </source>
</evidence>
<accession>A0A183F6F0</accession>